<dbReference type="Proteomes" id="UP001237448">
    <property type="component" value="Unassembled WGS sequence"/>
</dbReference>
<evidence type="ECO:0000256" key="1">
    <source>
        <dbReference type="SAM" id="MobiDB-lite"/>
    </source>
</evidence>
<evidence type="ECO:0000313" key="5">
    <source>
        <dbReference type="Proteomes" id="UP001237448"/>
    </source>
</evidence>
<keyword evidence="2" id="KW-0472">Membrane</keyword>
<dbReference type="SUPFAM" id="SSF47090">
    <property type="entry name" value="PGBD-like"/>
    <property type="match status" value="2"/>
</dbReference>
<dbReference type="InterPro" id="IPR036365">
    <property type="entry name" value="PGBD-like_sf"/>
</dbReference>
<proteinExistence type="predicted"/>
<dbReference type="Pfam" id="PF01471">
    <property type="entry name" value="PG_binding_1"/>
    <property type="match status" value="2"/>
</dbReference>
<dbReference type="Gene3D" id="1.10.101.10">
    <property type="entry name" value="PGBD-like superfamily/PGBD"/>
    <property type="match status" value="2"/>
</dbReference>
<protein>
    <submittedName>
        <fullName evidence="4">Peptidoglycan hydrolase-like protein with peptidoglycan-binding domain</fullName>
    </submittedName>
</protein>
<evidence type="ECO:0000259" key="3">
    <source>
        <dbReference type="Pfam" id="PF01471"/>
    </source>
</evidence>
<comment type="caution">
    <text evidence="4">The sequence shown here is derived from an EMBL/GenBank/DDBJ whole genome shotgun (WGS) entry which is preliminary data.</text>
</comment>
<dbReference type="InterPro" id="IPR036366">
    <property type="entry name" value="PGBDSf"/>
</dbReference>
<evidence type="ECO:0000256" key="2">
    <source>
        <dbReference type="SAM" id="Phobius"/>
    </source>
</evidence>
<reference evidence="4 5" key="1">
    <citation type="submission" date="2023-07" db="EMBL/GenBank/DDBJ databases">
        <title>Genomic Encyclopedia of Type Strains, Phase IV (KMG-IV): sequencing the most valuable type-strain genomes for metagenomic binning, comparative biology and taxonomic classification.</title>
        <authorList>
            <person name="Goeker M."/>
        </authorList>
    </citation>
    <scope>NUCLEOTIDE SEQUENCE [LARGE SCALE GENOMIC DNA]</scope>
    <source>
        <strain evidence="4 5">DSM 5896</strain>
    </source>
</reference>
<name>A0ABU0FKI5_9HYPH</name>
<dbReference type="EMBL" id="JAUSVK010000001">
    <property type="protein sequence ID" value="MDQ0394560.1"/>
    <property type="molecule type" value="Genomic_DNA"/>
</dbReference>
<keyword evidence="2" id="KW-0812">Transmembrane</keyword>
<evidence type="ECO:0000313" key="4">
    <source>
        <dbReference type="EMBL" id="MDQ0394560.1"/>
    </source>
</evidence>
<gene>
    <name evidence="4" type="ORF">J3R73_004352</name>
</gene>
<keyword evidence="5" id="KW-1185">Reference proteome</keyword>
<organism evidence="4 5">
    <name type="scientific">Labrys monachus</name>
    <dbReference type="NCBI Taxonomy" id="217067"/>
    <lineage>
        <taxon>Bacteria</taxon>
        <taxon>Pseudomonadati</taxon>
        <taxon>Pseudomonadota</taxon>
        <taxon>Alphaproteobacteria</taxon>
        <taxon>Hyphomicrobiales</taxon>
        <taxon>Xanthobacteraceae</taxon>
        <taxon>Labrys</taxon>
    </lineage>
</organism>
<accession>A0ABU0FKI5</accession>
<feature type="region of interest" description="Disordered" evidence="1">
    <location>
        <begin position="74"/>
        <end position="98"/>
    </location>
</feature>
<dbReference type="InterPro" id="IPR002477">
    <property type="entry name" value="Peptidoglycan-bd-like"/>
</dbReference>
<feature type="domain" description="Peptidoglycan binding-like" evidence="3">
    <location>
        <begin position="116"/>
        <end position="166"/>
    </location>
</feature>
<sequence length="273" mass="28155">MREALARSDRDFLLSDTMEEVPSRLVGTLRFVLQRPAEVVGLVAMVGFGTAILVNALALQTVNHASAPFLAEQRAQQQGGAAPSSPARADSAAAADQGQAAALADQQAADGASVLRSIQAALAERGLYDGQADGMLGPKTNAAIRSFQQHNGLAVDGQPSADLLARILARSVPIVPPQGALPAARPEPADPIAALIKGNAAGAAATSSDKRILAVEKALAKQGYGPLKLDGILGGDTRNAIGRFEKDRGLPVTGQISPRLLRELALVTGSRIE</sequence>
<feature type="transmembrane region" description="Helical" evidence="2">
    <location>
        <begin position="39"/>
        <end position="59"/>
    </location>
</feature>
<keyword evidence="2" id="KW-1133">Transmembrane helix</keyword>
<dbReference type="RefSeq" id="WP_307431867.1">
    <property type="nucleotide sequence ID" value="NZ_JAUSVK010000001.1"/>
</dbReference>
<feature type="domain" description="Peptidoglycan binding-like" evidence="3">
    <location>
        <begin position="210"/>
        <end position="262"/>
    </location>
</feature>